<keyword evidence="3" id="KW-0378">Hydrolase</keyword>
<dbReference type="STRING" id="683125.SAMN05660206_11364"/>
<name>A0A1I6VFI5_9SPHI</name>
<dbReference type="GO" id="GO:0008745">
    <property type="term" value="F:N-acetylmuramoyl-L-alanine amidase activity"/>
    <property type="evidence" value="ECO:0007669"/>
    <property type="project" value="UniProtKB-EC"/>
</dbReference>
<dbReference type="PANTHER" id="PTHR30404:SF0">
    <property type="entry name" value="N-ACETYLMURAMOYL-L-ALANINE AMIDASE AMIC"/>
    <property type="match status" value="1"/>
</dbReference>
<dbReference type="FunFam" id="3.40.630.40:FF:000005">
    <property type="entry name" value="N-acetylmuramoyl-L-alanine amidase (AmiA)"/>
    <property type="match status" value="1"/>
</dbReference>
<evidence type="ECO:0000313" key="6">
    <source>
        <dbReference type="Proteomes" id="UP000198785"/>
    </source>
</evidence>
<dbReference type="GO" id="GO:0009253">
    <property type="term" value="P:peptidoglycan catabolic process"/>
    <property type="evidence" value="ECO:0007669"/>
    <property type="project" value="InterPro"/>
</dbReference>
<dbReference type="Pfam" id="PF01520">
    <property type="entry name" value="Amidase_3"/>
    <property type="match status" value="1"/>
</dbReference>
<dbReference type="AlphaFoldDB" id="A0A1I6VFI5"/>
<keyword evidence="6" id="KW-1185">Reference proteome</keyword>
<dbReference type="InterPro" id="IPR002508">
    <property type="entry name" value="MurNAc-LAA_cat"/>
</dbReference>
<gene>
    <name evidence="5" type="ORF">SAMN05660206_11364</name>
</gene>
<dbReference type="RefSeq" id="WP_093367226.1">
    <property type="nucleotide sequence ID" value="NZ_FOZZ01000013.1"/>
</dbReference>
<reference evidence="5 6" key="1">
    <citation type="submission" date="2016-10" db="EMBL/GenBank/DDBJ databases">
        <authorList>
            <person name="de Groot N.N."/>
        </authorList>
    </citation>
    <scope>NUCLEOTIDE SEQUENCE [LARGE SCALE GENOMIC DNA]</scope>
    <source>
        <strain evidence="5 6">DSM 22789</strain>
    </source>
</reference>
<protein>
    <recommendedName>
        <fullName evidence="2">N-acetylmuramoyl-L-alanine amidase</fullName>
        <ecNumber evidence="2">3.5.1.28</ecNumber>
    </recommendedName>
</protein>
<proteinExistence type="predicted"/>
<dbReference type="SMART" id="SM00646">
    <property type="entry name" value="Ami_3"/>
    <property type="match status" value="1"/>
</dbReference>
<evidence type="ECO:0000313" key="5">
    <source>
        <dbReference type="EMBL" id="SFT12390.1"/>
    </source>
</evidence>
<evidence type="ECO:0000256" key="1">
    <source>
        <dbReference type="ARBA" id="ARBA00001561"/>
    </source>
</evidence>
<comment type="catalytic activity">
    <reaction evidence="1">
        <text>Hydrolyzes the link between N-acetylmuramoyl residues and L-amino acid residues in certain cell-wall glycopeptides.</text>
        <dbReference type="EC" id="3.5.1.28"/>
    </reaction>
</comment>
<dbReference type="Gene3D" id="3.40.630.40">
    <property type="entry name" value="Zn-dependent exopeptidases"/>
    <property type="match status" value="1"/>
</dbReference>
<organism evidence="5 6">
    <name type="scientific">Sphingobacterium wenxiniae</name>
    <dbReference type="NCBI Taxonomy" id="683125"/>
    <lineage>
        <taxon>Bacteria</taxon>
        <taxon>Pseudomonadati</taxon>
        <taxon>Bacteroidota</taxon>
        <taxon>Sphingobacteriia</taxon>
        <taxon>Sphingobacteriales</taxon>
        <taxon>Sphingobacteriaceae</taxon>
        <taxon>Sphingobacterium</taxon>
    </lineage>
</organism>
<sequence>MIRNLNVKPVIAIFATVFAFVMLVSFTFPSPNIAGERGKETFVVVIDPGHGGDKPGARGRNSAEKDIVLDVSKKLKTLLEQQIPNTKVILTRSTDIDVPFKTRSEIANKNKADLFISIHANSADRDVRVKNSRGRYVNSVQRNPQVRGTETLVLGFHRTGEQDVAIRENADLLLEDNYEEEYGFDPRDPSTYIIFQLMRSQYRKESIKLASLIQQEYVKSSQIDRGVKEQGLAVLAKAAMPAVLTEIGFISSPDEESYMLSQKGQNEIAQNLANAVKKFKEYMRH</sequence>
<dbReference type="CDD" id="cd02696">
    <property type="entry name" value="MurNAc-LAA"/>
    <property type="match status" value="1"/>
</dbReference>
<dbReference type="GO" id="GO:0030288">
    <property type="term" value="C:outer membrane-bounded periplasmic space"/>
    <property type="evidence" value="ECO:0007669"/>
    <property type="project" value="TreeGrafter"/>
</dbReference>
<evidence type="ECO:0000256" key="2">
    <source>
        <dbReference type="ARBA" id="ARBA00011901"/>
    </source>
</evidence>
<evidence type="ECO:0000259" key="4">
    <source>
        <dbReference type="SMART" id="SM00646"/>
    </source>
</evidence>
<feature type="domain" description="MurNAc-LAA" evidence="4">
    <location>
        <begin position="104"/>
        <end position="277"/>
    </location>
</feature>
<evidence type="ECO:0000256" key="3">
    <source>
        <dbReference type="ARBA" id="ARBA00022801"/>
    </source>
</evidence>
<dbReference type="EC" id="3.5.1.28" evidence="2"/>
<dbReference type="Proteomes" id="UP000198785">
    <property type="component" value="Unassembled WGS sequence"/>
</dbReference>
<accession>A0A1I6VFI5</accession>
<dbReference type="EMBL" id="FOZZ01000013">
    <property type="protein sequence ID" value="SFT12390.1"/>
    <property type="molecule type" value="Genomic_DNA"/>
</dbReference>
<dbReference type="InterPro" id="IPR050695">
    <property type="entry name" value="N-acetylmuramoyl_amidase_3"/>
</dbReference>
<dbReference type="SUPFAM" id="SSF53187">
    <property type="entry name" value="Zn-dependent exopeptidases"/>
    <property type="match status" value="1"/>
</dbReference>
<dbReference type="PANTHER" id="PTHR30404">
    <property type="entry name" value="N-ACETYLMURAMOYL-L-ALANINE AMIDASE"/>
    <property type="match status" value="1"/>
</dbReference>
<dbReference type="OrthoDB" id="9806267at2"/>